<accession>A0A3M7SW51</accession>
<reference evidence="1 2" key="1">
    <citation type="journal article" date="2018" name="Sci. Rep.">
        <title>Genomic signatures of local adaptation to the degree of environmental predictability in rotifers.</title>
        <authorList>
            <person name="Franch-Gras L."/>
            <person name="Hahn C."/>
            <person name="Garcia-Roger E.M."/>
            <person name="Carmona M.J."/>
            <person name="Serra M."/>
            <person name="Gomez A."/>
        </authorList>
    </citation>
    <scope>NUCLEOTIDE SEQUENCE [LARGE SCALE GENOMIC DNA]</scope>
    <source>
        <strain evidence="1">HYR1</strain>
    </source>
</reference>
<dbReference type="Proteomes" id="UP000276133">
    <property type="component" value="Unassembled WGS sequence"/>
</dbReference>
<comment type="caution">
    <text evidence="1">The sequence shown here is derived from an EMBL/GenBank/DDBJ whole genome shotgun (WGS) entry which is preliminary data.</text>
</comment>
<evidence type="ECO:0000313" key="1">
    <source>
        <dbReference type="EMBL" id="RNA39929.1"/>
    </source>
</evidence>
<gene>
    <name evidence="1" type="ORF">BpHYR1_030953</name>
</gene>
<evidence type="ECO:0000313" key="2">
    <source>
        <dbReference type="Proteomes" id="UP000276133"/>
    </source>
</evidence>
<proteinExistence type="predicted"/>
<sequence length="133" mass="15679">MYLNLIVANVEGNILSINVFILTGFDVANTGKSNRKRSISILQSEIFAYICLVISKQFEIVNSLILKIQIDDLPHFKKFHLFLYLFIESTKWNYINLMLNFLYKSPKEFHNKILWHLALFFVKNMKFSPNLTK</sequence>
<protein>
    <submittedName>
        <fullName evidence="1">Uncharacterized protein</fullName>
    </submittedName>
</protein>
<name>A0A3M7SW51_BRAPC</name>
<dbReference type="AlphaFoldDB" id="A0A3M7SW51"/>
<dbReference type="EMBL" id="REGN01000696">
    <property type="protein sequence ID" value="RNA39929.1"/>
    <property type="molecule type" value="Genomic_DNA"/>
</dbReference>
<keyword evidence="2" id="KW-1185">Reference proteome</keyword>
<organism evidence="1 2">
    <name type="scientific">Brachionus plicatilis</name>
    <name type="common">Marine rotifer</name>
    <name type="synonym">Brachionus muelleri</name>
    <dbReference type="NCBI Taxonomy" id="10195"/>
    <lineage>
        <taxon>Eukaryota</taxon>
        <taxon>Metazoa</taxon>
        <taxon>Spiralia</taxon>
        <taxon>Gnathifera</taxon>
        <taxon>Rotifera</taxon>
        <taxon>Eurotatoria</taxon>
        <taxon>Monogononta</taxon>
        <taxon>Pseudotrocha</taxon>
        <taxon>Ploima</taxon>
        <taxon>Brachionidae</taxon>
        <taxon>Brachionus</taxon>
    </lineage>
</organism>